<protein>
    <submittedName>
        <fullName evidence="2">DUF3421 domain-containing protein</fullName>
    </submittedName>
</protein>
<dbReference type="Proteomes" id="UP000030765">
    <property type="component" value="Unassembled WGS sequence"/>
</dbReference>
<dbReference type="InterPro" id="IPR006616">
    <property type="entry name" value="DM9_repeat"/>
</dbReference>
<dbReference type="STRING" id="74873.A0A084VET4"/>
<name>A0A084VET4_ANOSI</name>
<evidence type="ECO:0000313" key="1">
    <source>
        <dbReference type="EMBL" id="KFB36478.1"/>
    </source>
</evidence>
<sequence length="137" mass="15130">MILSLHAQEVTEPNLEVQKQHDGELHVYFIPSESNSTAPPDSVTVSDEVTFWGYTWIGSGNGHVPHGAIVGGRTSNGENLYIGRAYHGDDLLPGKIHPSLKRLYVSAGGREYYYNNYEALVEVRRGFRVVAEIAGTE</sequence>
<dbReference type="EMBL" id="ATLV01012296">
    <property type="status" value="NOT_ANNOTATED_CDS"/>
    <property type="molecule type" value="Genomic_DNA"/>
</dbReference>
<gene>
    <name evidence="1" type="ORF">ZHAS_00003629</name>
</gene>
<dbReference type="PANTHER" id="PTHR31649">
    <property type="entry name" value="AGAP009604-PA"/>
    <property type="match status" value="1"/>
</dbReference>
<dbReference type="AlphaFoldDB" id="A0A084VET4"/>
<dbReference type="SMART" id="SM00696">
    <property type="entry name" value="DM9"/>
    <property type="match status" value="1"/>
</dbReference>
<reference evidence="2" key="2">
    <citation type="submission" date="2020-05" db="UniProtKB">
        <authorList>
            <consortium name="EnsemblMetazoa"/>
        </authorList>
    </citation>
    <scope>IDENTIFICATION</scope>
</reference>
<accession>A0A084VET4</accession>
<organism evidence="1">
    <name type="scientific">Anopheles sinensis</name>
    <name type="common">Mosquito</name>
    <dbReference type="NCBI Taxonomy" id="74873"/>
    <lineage>
        <taxon>Eukaryota</taxon>
        <taxon>Metazoa</taxon>
        <taxon>Ecdysozoa</taxon>
        <taxon>Arthropoda</taxon>
        <taxon>Hexapoda</taxon>
        <taxon>Insecta</taxon>
        <taxon>Pterygota</taxon>
        <taxon>Neoptera</taxon>
        <taxon>Endopterygota</taxon>
        <taxon>Diptera</taxon>
        <taxon>Nematocera</taxon>
        <taxon>Culicoidea</taxon>
        <taxon>Culicidae</taxon>
        <taxon>Anophelinae</taxon>
        <taxon>Anopheles</taxon>
    </lineage>
</organism>
<dbReference type="VEuPathDB" id="VectorBase:ASIC003629"/>
<dbReference type="EMBL" id="KE524780">
    <property type="protein sequence ID" value="KFB36478.1"/>
    <property type="molecule type" value="Genomic_DNA"/>
</dbReference>
<dbReference type="PANTHER" id="PTHR31649:SF1">
    <property type="entry name" value="FARNESOIC ACID O-METHYL TRANSFERASE DOMAIN-CONTAINING PROTEIN"/>
    <property type="match status" value="1"/>
</dbReference>
<evidence type="ECO:0000313" key="3">
    <source>
        <dbReference type="Proteomes" id="UP000030765"/>
    </source>
</evidence>
<dbReference type="OrthoDB" id="1925699at2759"/>
<reference evidence="1 3" key="1">
    <citation type="journal article" date="2014" name="BMC Genomics">
        <title>Genome sequence of Anopheles sinensis provides insight into genetics basis of mosquito competence for malaria parasites.</title>
        <authorList>
            <person name="Zhou D."/>
            <person name="Zhang D."/>
            <person name="Ding G."/>
            <person name="Shi L."/>
            <person name="Hou Q."/>
            <person name="Ye Y."/>
            <person name="Xu Y."/>
            <person name="Zhou H."/>
            <person name="Xiong C."/>
            <person name="Li S."/>
            <person name="Yu J."/>
            <person name="Hong S."/>
            <person name="Yu X."/>
            <person name="Zou P."/>
            <person name="Chen C."/>
            <person name="Chang X."/>
            <person name="Wang W."/>
            <person name="Lv Y."/>
            <person name="Sun Y."/>
            <person name="Ma L."/>
            <person name="Shen B."/>
            <person name="Zhu C."/>
        </authorList>
    </citation>
    <scope>NUCLEOTIDE SEQUENCE [LARGE SCALE GENOMIC DNA]</scope>
</reference>
<proteinExistence type="predicted"/>
<keyword evidence="3" id="KW-1185">Reference proteome</keyword>
<dbReference type="Pfam" id="PF11901">
    <property type="entry name" value="DM9"/>
    <property type="match status" value="1"/>
</dbReference>
<evidence type="ECO:0000313" key="2">
    <source>
        <dbReference type="EnsemblMetazoa" id="ASIC003629-PA"/>
    </source>
</evidence>
<dbReference type="EnsemblMetazoa" id="ASIC003629-RA">
    <property type="protein sequence ID" value="ASIC003629-PA"/>
    <property type="gene ID" value="ASIC003629"/>
</dbReference>
<dbReference type="VEuPathDB" id="VectorBase:ASIS019265"/>